<dbReference type="Pfam" id="PF12273">
    <property type="entry name" value="RCR"/>
    <property type="match status" value="1"/>
</dbReference>
<keyword evidence="2" id="KW-1133">Transmembrane helix</keyword>
<dbReference type="Proteomes" id="UP000319160">
    <property type="component" value="Unassembled WGS sequence"/>
</dbReference>
<proteinExistence type="predicted"/>
<dbReference type="InterPro" id="IPR020999">
    <property type="entry name" value="Chitin_synth_reg_RCR"/>
</dbReference>
<accession>A0A553HLI3</accession>
<comment type="caution">
    <text evidence="3">The sequence shown here is derived from an EMBL/GenBank/DDBJ whole genome shotgun (WGS) entry which is preliminary data.</text>
</comment>
<evidence type="ECO:0000256" key="1">
    <source>
        <dbReference type="SAM" id="MobiDB-lite"/>
    </source>
</evidence>
<reference evidence="4" key="1">
    <citation type="submission" date="2019-06" db="EMBL/GenBank/DDBJ databases">
        <title>Draft genome sequence of the griseofulvin-producing fungus Xylaria cubensis strain G536.</title>
        <authorList>
            <person name="Mead M.E."/>
            <person name="Raja H.A."/>
            <person name="Steenwyk J.L."/>
            <person name="Knowles S.L."/>
            <person name="Oberlies N.H."/>
            <person name="Rokas A."/>
        </authorList>
    </citation>
    <scope>NUCLEOTIDE SEQUENCE [LARGE SCALE GENOMIC DNA]</scope>
    <source>
        <strain evidence="4">G536</strain>
    </source>
</reference>
<name>A0A553HLI3_9PEZI</name>
<feature type="region of interest" description="Disordered" evidence="1">
    <location>
        <begin position="127"/>
        <end position="184"/>
    </location>
</feature>
<dbReference type="OrthoDB" id="5400539at2759"/>
<keyword evidence="2" id="KW-0812">Transmembrane</keyword>
<keyword evidence="2" id="KW-0472">Membrane</keyword>
<feature type="compositionally biased region" description="Pro residues" evidence="1">
    <location>
        <begin position="135"/>
        <end position="146"/>
    </location>
</feature>
<evidence type="ECO:0000313" key="3">
    <source>
        <dbReference type="EMBL" id="TRX88777.1"/>
    </source>
</evidence>
<feature type="compositionally biased region" description="Pro residues" evidence="1">
    <location>
        <begin position="174"/>
        <end position="184"/>
    </location>
</feature>
<sequence>MRGVLPLRIGIPMQAGSSSSSSSIMALARRQYVQGDDGDYVWFWYTTPGIIIKYVIFFAFLFILFGWVVGGRLHAKRRLRKGLKPLSYHAWLLSRQERAQVDPAYPYPQRPVVYGVYRPVYGNDNNNGEHYGMHPMPPPVYDPSRPPVYDGPQVGSKVDPVQDRSQGQGSAPDYAPPAGPPPGR</sequence>
<dbReference type="EMBL" id="VFLP01000080">
    <property type="protein sequence ID" value="TRX88777.1"/>
    <property type="molecule type" value="Genomic_DNA"/>
</dbReference>
<organism evidence="3 4">
    <name type="scientific">Xylaria flabelliformis</name>
    <dbReference type="NCBI Taxonomy" id="2512241"/>
    <lineage>
        <taxon>Eukaryota</taxon>
        <taxon>Fungi</taxon>
        <taxon>Dikarya</taxon>
        <taxon>Ascomycota</taxon>
        <taxon>Pezizomycotina</taxon>
        <taxon>Sordariomycetes</taxon>
        <taxon>Xylariomycetidae</taxon>
        <taxon>Xylariales</taxon>
        <taxon>Xylariaceae</taxon>
        <taxon>Xylaria</taxon>
    </lineage>
</organism>
<gene>
    <name evidence="3" type="ORF">FHL15_010347</name>
</gene>
<keyword evidence="4" id="KW-1185">Reference proteome</keyword>
<evidence type="ECO:0000256" key="2">
    <source>
        <dbReference type="SAM" id="Phobius"/>
    </source>
</evidence>
<evidence type="ECO:0000313" key="4">
    <source>
        <dbReference type="Proteomes" id="UP000319160"/>
    </source>
</evidence>
<protein>
    <submittedName>
        <fullName evidence="3">Uncharacterized protein</fullName>
    </submittedName>
</protein>
<dbReference type="AlphaFoldDB" id="A0A553HLI3"/>
<feature type="transmembrane region" description="Helical" evidence="2">
    <location>
        <begin position="50"/>
        <end position="70"/>
    </location>
</feature>